<sequence length="528" mass="59051">MADLTVQQAADGAQPFLTLYPNPIPCSRTHVPSEIMEMILCYALAGPLAEDHDDRILSILLVSRLWNQIAQGSREFRSHLPVPRPGANREETETWLERTRPYPIRIWASAYVEGALNLEDDEYAFHPVLGPLEVALREDNLLRVREIHVEGYRDDEDLHLRPLPIAIILDHLANLGQGISLPLEILHIKTNFLQDVRFPDDWPLCPSLRVVDISSGGSLGPDLALFRSPVLTKVLLEGVRDIWYGWRDVQDALEEMSDTVEVLALDLYILPLIDDIGPDGTVPVLPSLRYLRVQDTPEIVAELLRYVCFPPEASLQFSFMMDRAELLSSSPSTLSAALAHCWEAESPFQELIIGSWQEGEISWTARPPPGVAQAGWLRLDMSGGLKGGLLPEHHGFLLNAFTSSKLLLGVRSVAFYTPQLPSRALWQELLVHAPQIEELVIGGKAVMGWIEAMSKPSGIPHVPRLVIAHTTFHGIEPCMHLAQYLRRGTSYGCQRVRFHQCTFEGMTDEAWVNFLNIIGCEVSRAGSQ</sequence>
<keyword evidence="2" id="KW-1185">Reference proteome</keyword>
<evidence type="ECO:0000313" key="2">
    <source>
        <dbReference type="Proteomes" id="UP000814033"/>
    </source>
</evidence>
<name>A0ACB8RZF3_9AGAM</name>
<dbReference type="Proteomes" id="UP000814033">
    <property type="component" value="Unassembled WGS sequence"/>
</dbReference>
<accession>A0ACB8RZF3</accession>
<dbReference type="EMBL" id="MU275876">
    <property type="protein sequence ID" value="KAI0049227.1"/>
    <property type="molecule type" value="Genomic_DNA"/>
</dbReference>
<organism evidence="1 2">
    <name type="scientific">Auriscalpium vulgare</name>
    <dbReference type="NCBI Taxonomy" id="40419"/>
    <lineage>
        <taxon>Eukaryota</taxon>
        <taxon>Fungi</taxon>
        <taxon>Dikarya</taxon>
        <taxon>Basidiomycota</taxon>
        <taxon>Agaricomycotina</taxon>
        <taxon>Agaricomycetes</taxon>
        <taxon>Russulales</taxon>
        <taxon>Auriscalpiaceae</taxon>
        <taxon>Auriscalpium</taxon>
    </lineage>
</organism>
<reference evidence="1" key="1">
    <citation type="submission" date="2021-02" db="EMBL/GenBank/DDBJ databases">
        <authorList>
            <consortium name="DOE Joint Genome Institute"/>
            <person name="Ahrendt S."/>
            <person name="Looney B.P."/>
            <person name="Miyauchi S."/>
            <person name="Morin E."/>
            <person name="Drula E."/>
            <person name="Courty P.E."/>
            <person name="Chicoki N."/>
            <person name="Fauchery L."/>
            <person name="Kohler A."/>
            <person name="Kuo A."/>
            <person name="Labutti K."/>
            <person name="Pangilinan J."/>
            <person name="Lipzen A."/>
            <person name="Riley R."/>
            <person name="Andreopoulos W."/>
            <person name="He G."/>
            <person name="Johnson J."/>
            <person name="Barry K.W."/>
            <person name="Grigoriev I.V."/>
            <person name="Nagy L."/>
            <person name="Hibbett D."/>
            <person name="Henrissat B."/>
            <person name="Matheny P.B."/>
            <person name="Labbe J."/>
            <person name="Martin F."/>
        </authorList>
    </citation>
    <scope>NUCLEOTIDE SEQUENCE</scope>
    <source>
        <strain evidence="1">FP105234-sp</strain>
    </source>
</reference>
<protein>
    <submittedName>
        <fullName evidence="1">Uncharacterized protein</fullName>
    </submittedName>
</protein>
<gene>
    <name evidence="1" type="ORF">FA95DRAFT_924761</name>
</gene>
<comment type="caution">
    <text evidence="1">The sequence shown here is derived from an EMBL/GenBank/DDBJ whole genome shotgun (WGS) entry which is preliminary data.</text>
</comment>
<reference evidence="1" key="2">
    <citation type="journal article" date="2022" name="New Phytol.">
        <title>Evolutionary transition to the ectomycorrhizal habit in the genomes of a hyperdiverse lineage of mushroom-forming fungi.</title>
        <authorList>
            <person name="Looney B."/>
            <person name="Miyauchi S."/>
            <person name="Morin E."/>
            <person name="Drula E."/>
            <person name="Courty P.E."/>
            <person name="Kohler A."/>
            <person name="Kuo A."/>
            <person name="LaButti K."/>
            <person name="Pangilinan J."/>
            <person name="Lipzen A."/>
            <person name="Riley R."/>
            <person name="Andreopoulos W."/>
            <person name="He G."/>
            <person name="Johnson J."/>
            <person name="Nolan M."/>
            <person name="Tritt A."/>
            <person name="Barry K.W."/>
            <person name="Grigoriev I.V."/>
            <person name="Nagy L.G."/>
            <person name="Hibbett D."/>
            <person name="Henrissat B."/>
            <person name="Matheny P.B."/>
            <person name="Labbe J."/>
            <person name="Martin F.M."/>
        </authorList>
    </citation>
    <scope>NUCLEOTIDE SEQUENCE</scope>
    <source>
        <strain evidence="1">FP105234-sp</strain>
    </source>
</reference>
<proteinExistence type="predicted"/>
<evidence type="ECO:0000313" key="1">
    <source>
        <dbReference type="EMBL" id="KAI0049227.1"/>
    </source>
</evidence>